<name>A0AAD8R9Q3_LOLMU</name>
<accession>A0AAD8R9Q3</accession>
<feature type="region of interest" description="Disordered" evidence="1">
    <location>
        <begin position="93"/>
        <end position="125"/>
    </location>
</feature>
<reference evidence="3" key="1">
    <citation type="submission" date="2023-07" db="EMBL/GenBank/DDBJ databases">
        <title>A chromosome-level genome assembly of Lolium multiflorum.</title>
        <authorList>
            <person name="Chen Y."/>
            <person name="Copetti D."/>
            <person name="Kolliker R."/>
            <person name="Studer B."/>
        </authorList>
    </citation>
    <scope>NUCLEOTIDE SEQUENCE</scope>
    <source>
        <strain evidence="3">02402/16</strain>
        <tissue evidence="3">Leaf</tissue>
    </source>
</reference>
<evidence type="ECO:0000313" key="2">
    <source>
        <dbReference type="EMBL" id="KAK1615444.1"/>
    </source>
</evidence>
<evidence type="ECO:0000313" key="3">
    <source>
        <dbReference type="EMBL" id="KAK1615449.1"/>
    </source>
</evidence>
<dbReference type="AlphaFoldDB" id="A0AAD8R9Q3"/>
<evidence type="ECO:0000256" key="1">
    <source>
        <dbReference type="SAM" id="MobiDB-lite"/>
    </source>
</evidence>
<evidence type="ECO:0000313" key="4">
    <source>
        <dbReference type="Proteomes" id="UP001231189"/>
    </source>
</evidence>
<gene>
    <name evidence="2" type="ORF">QYE76_020961</name>
    <name evidence="3" type="ORF">QYE76_020966</name>
</gene>
<dbReference type="EMBL" id="JAUUTY010000006">
    <property type="protein sequence ID" value="KAK1615449.1"/>
    <property type="molecule type" value="Genomic_DNA"/>
</dbReference>
<feature type="region of interest" description="Disordered" evidence="1">
    <location>
        <begin position="343"/>
        <end position="368"/>
    </location>
</feature>
<dbReference type="PANTHER" id="PTHR34303:SF8">
    <property type="entry name" value="OS09G0372600 PROTEIN"/>
    <property type="match status" value="1"/>
</dbReference>
<comment type="caution">
    <text evidence="3">The sequence shown here is derived from an EMBL/GenBank/DDBJ whole genome shotgun (WGS) entry which is preliminary data.</text>
</comment>
<sequence length="665" mass="69417">MADPSGAGSEAARLFCQLCFSSTHSRSSCRLVTPATLDAAAVDMSDGEEEDPEELIFEEDVDAPQGQGAAGQLLQAAAPEIGGAFPPVAAAGPLEEEEEEDPEELVFEDGSSDGNASPSAVASEGGPFLPISDAADFLPVPDLSSVSLDSEDLAQPERPDHVDVFMPRVNMRHFDNLAYAFAHSSVHNLDQLIFQAADLGCGPDRVSIFPSSIGTRLAVFSTPQDREDAVSNGPFIGGESSVFFRRHDETDNRFLFEHESLAALSLGRYPVEQWQRHLISHSSGPFANPHAIDPVCLTGVDFSAVLVTVKAETLTDIPLSLCVKNHCSSGSFSDITIFDFEDIAPDSSPSSGPDSDPIPEAYSSGDEQEGIELEGGAGYAEVMQVLGVPPPLVPHGEPHSTAPAASIASRAIACAPPLPLVVGKPILSKPKSVEVKLRFGFFDVVVSDDNGQTLSFRLPLRQASSDPGCKGLLVANFATASAGLVDSIATVGALRCPMLSVKVLARGEQPCDNLAAPVDVLDSLVMGRNVEPASSPVTATPPVSVTPPLLSCAEDATAASATLAAAAPSALTSFQPRRCARFAKDGMFLSIVDRAVLRKKALHEGTAEPPRRRGELSADDLLAVAIDEGVPLVPEDVQALATACDIPASELGSDSVSAPSTAGSP</sequence>
<dbReference type="EMBL" id="JAUUTY010000006">
    <property type="protein sequence ID" value="KAK1615444.1"/>
    <property type="molecule type" value="Genomic_DNA"/>
</dbReference>
<dbReference type="Proteomes" id="UP001231189">
    <property type="component" value="Unassembled WGS sequence"/>
</dbReference>
<protein>
    <submittedName>
        <fullName evidence="3">Uncharacterized protein</fullName>
    </submittedName>
</protein>
<proteinExistence type="predicted"/>
<feature type="compositionally biased region" description="Low complexity" evidence="1">
    <location>
        <begin position="345"/>
        <end position="359"/>
    </location>
</feature>
<keyword evidence="4" id="KW-1185">Reference proteome</keyword>
<dbReference type="PANTHER" id="PTHR34303">
    <property type="entry name" value="OS01G0890400 PROTEIN-RELATED"/>
    <property type="match status" value="1"/>
</dbReference>
<organism evidence="3 4">
    <name type="scientific">Lolium multiflorum</name>
    <name type="common">Italian ryegrass</name>
    <name type="synonym">Lolium perenne subsp. multiflorum</name>
    <dbReference type="NCBI Taxonomy" id="4521"/>
    <lineage>
        <taxon>Eukaryota</taxon>
        <taxon>Viridiplantae</taxon>
        <taxon>Streptophyta</taxon>
        <taxon>Embryophyta</taxon>
        <taxon>Tracheophyta</taxon>
        <taxon>Spermatophyta</taxon>
        <taxon>Magnoliopsida</taxon>
        <taxon>Liliopsida</taxon>
        <taxon>Poales</taxon>
        <taxon>Poaceae</taxon>
        <taxon>BOP clade</taxon>
        <taxon>Pooideae</taxon>
        <taxon>Poodae</taxon>
        <taxon>Poeae</taxon>
        <taxon>Poeae Chloroplast Group 2 (Poeae type)</taxon>
        <taxon>Loliodinae</taxon>
        <taxon>Loliinae</taxon>
        <taxon>Lolium</taxon>
    </lineage>
</organism>
<feature type="compositionally biased region" description="Acidic residues" evidence="1">
    <location>
        <begin position="94"/>
        <end position="111"/>
    </location>
</feature>